<dbReference type="Pfam" id="PF17594">
    <property type="entry name" value="GP57"/>
    <property type="match status" value="1"/>
</dbReference>
<dbReference type="EMBL" id="HM071924">
    <property type="protein sequence ID" value="ADI55464.1"/>
    <property type="molecule type" value="Genomic_DNA"/>
</dbReference>
<dbReference type="RefSeq" id="YP_003734285.1">
    <property type="nucleotide sequence ID" value="NC_014260.1"/>
</dbReference>
<evidence type="ECO:0000313" key="2">
    <source>
        <dbReference type="Proteomes" id="UP000201129"/>
    </source>
</evidence>
<proteinExistence type="predicted"/>
<sequence>MKMSEQTTEQKLQSEIVLLKSRILDTQDAVAQAQQESRILQEALGKICHAVGIEGEQIKIDDIIDAVQALIPEASDEE</sequence>
<dbReference type="InterPro" id="IPR020159">
    <property type="entry name" value="Phage_Gp57"/>
</dbReference>
<keyword evidence="2" id="KW-1185">Reference proteome</keyword>
<accession>D7RME8</accession>
<dbReference type="OrthoDB" id="22588at10239"/>
<organism evidence="1 2">
    <name type="scientific">Escherichia phage IME08</name>
    <dbReference type="NCBI Taxonomy" id="698728"/>
    <lineage>
        <taxon>Viruses</taxon>
        <taxon>Duplodnaviria</taxon>
        <taxon>Heunggongvirae</taxon>
        <taxon>Uroviricota</taxon>
        <taxon>Caudoviricetes</taxon>
        <taxon>Pantevenvirales</taxon>
        <taxon>Straboviridae</taxon>
        <taxon>Tevenvirinae</taxon>
        <taxon>Dhakavirus</taxon>
        <taxon>Dhakavirus ime08</taxon>
    </lineage>
</organism>
<protein>
    <submittedName>
        <fullName evidence="1">Gp57A chaperone for tail fiber formation</fullName>
    </submittedName>
</protein>
<dbReference type="GeneID" id="9384445"/>
<reference evidence="1 2" key="2">
    <citation type="journal article" date="2011" name="Virol. J.">
        <title>Sequence characteristics of T4-like bacteriophage IME08 benome termini revealed by high throughput sequencing.</title>
        <authorList>
            <person name="Jiang X."/>
            <person name="Jiang H."/>
            <person name="Li C."/>
            <person name="Wang S."/>
            <person name="Mi Z."/>
            <person name="An X."/>
            <person name="Chen J."/>
            <person name="Tong Y."/>
        </authorList>
    </citation>
    <scope>NUCLEOTIDE SEQUENCE [LARGE SCALE GENOMIC DNA]</scope>
</reference>
<dbReference type="KEGG" id="vg:9384445"/>
<dbReference type="Proteomes" id="UP000201129">
    <property type="component" value="Segment"/>
</dbReference>
<evidence type="ECO:0000313" key="1">
    <source>
        <dbReference type="EMBL" id="ADI55464.1"/>
    </source>
</evidence>
<reference evidence="1 2" key="1">
    <citation type="journal article" date="2011" name="Arch. Virol.">
        <title>The complete genome sequence of a novel T4-like bacteriophage, IME08.</title>
        <authorList>
            <person name="Jiang H."/>
            <person name="Jiang X."/>
            <person name="Wang S."/>
            <person name="Li C."/>
            <person name="Chen B."/>
            <person name="An X."/>
            <person name="Mi Z."/>
            <person name="Chen J."/>
            <person name="Tong Y."/>
        </authorList>
    </citation>
    <scope>NUCLEOTIDE SEQUENCE [LARGE SCALE GENOMIC DNA]</scope>
</reference>
<gene>
    <name evidence="1" type="primary">57A</name>
</gene>
<name>D7RME8_9CAUD</name>